<evidence type="ECO:0000256" key="7">
    <source>
        <dbReference type="ARBA" id="ARBA00022771"/>
    </source>
</evidence>
<dbReference type="GeneID" id="17268465"/>
<evidence type="ECO:0000256" key="5">
    <source>
        <dbReference type="ARBA" id="ARBA00022692"/>
    </source>
</evidence>
<dbReference type="GO" id="GO:0006511">
    <property type="term" value="P:ubiquitin-dependent protein catabolic process"/>
    <property type="evidence" value="ECO:0007669"/>
    <property type="project" value="TreeGrafter"/>
</dbReference>
<dbReference type="SUPFAM" id="SSF57850">
    <property type="entry name" value="RING/U-box"/>
    <property type="match status" value="1"/>
</dbReference>
<evidence type="ECO:0000256" key="1">
    <source>
        <dbReference type="ARBA" id="ARBA00000900"/>
    </source>
</evidence>
<keyword evidence="9" id="KW-0862">Zinc</keyword>
<dbReference type="InterPro" id="IPR013083">
    <property type="entry name" value="Znf_RING/FYVE/PHD"/>
</dbReference>
<evidence type="ECO:0000256" key="12">
    <source>
        <dbReference type="PROSITE-ProRule" id="PRU00175"/>
    </source>
</evidence>
<comment type="catalytic activity">
    <reaction evidence="1">
        <text>S-ubiquitinyl-[E2 ubiquitin-conjugating enzyme]-L-cysteine + [acceptor protein]-L-lysine = [E2 ubiquitin-conjugating enzyme]-L-cysteine + N(6)-ubiquitinyl-[acceptor protein]-L-lysine.</text>
        <dbReference type="EC" id="2.3.2.27"/>
    </reaction>
</comment>
<dbReference type="SMART" id="SM00184">
    <property type="entry name" value="RING"/>
    <property type="match status" value="1"/>
</dbReference>
<evidence type="ECO:0000313" key="16">
    <source>
        <dbReference type="Proteomes" id="UP000013827"/>
    </source>
</evidence>
<dbReference type="eggNOG" id="KOG0800">
    <property type="taxonomic scope" value="Eukaryota"/>
</dbReference>
<evidence type="ECO:0000256" key="13">
    <source>
        <dbReference type="SAM" id="MobiDB-lite"/>
    </source>
</evidence>
<dbReference type="EC" id="2.3.2.27" evidence="3"/>
<evidence type="ECO:0000256" key="4">
    <source>
        <dbReference type="ARBA" id="ARBA00022679"/>
    </source>
</evidence>
<evidence type="ECO:0000256" key="2">
    <source>
        <dbReference type="ARBA" id="ARBA00004141"/>
    </source>
</evidence>
<feature type="compositionally biased region" description="Low complexity" evidence="13">
    <location>
        <begin position="252"/>
        <end position="268"/>
    </location>
</feature>
<dbReference type="InterPro" id="IPR001841">
    <property type="entry name" value="Znf_RING"/>
</dbReference>
<protein>
    <recommendedName>
        <fullName evidence="3">RING-type E3 ubiquitin transferase</fullName>
        <ecNumber evidence="3">2.3.2.27</ecNumber>
    </recommendedName>
</protein>
<dbReference type="PANTHER" id="PTHR45977">
    <property type="entry name" value="TARGET OF ERK KINASE MPK-1"/>
    <property type="match status" value="1"/>
</dbReference>
<reference evidence="16" key="1">
    <citation type="journal article" date="2013" name="Nature">
        <title>Pan genome of the phytoplankton Emiliania underpins its global distribution.</title>
        <authorList>
            <person name="Read B.A."/>
            <person name="Kegel J."/>
            <person name="Klute M.J."/>
            <person name="Kuo A."/>
            <person name="Lefebvre S.C."/>
            <person name="Maumus F."/>
            <person name="Mayer C."/>
            <person name="Miller J."/>
            <person name="Monier A."/>
            <person name="Salamov A."/>
            <person name="Young J."/>
            <person name="Aguilar M."/>
            <person name="Claverie J.M."/>
            <person name="Frickenhaus S."/>
            <person name="Gonzalez K."/>
            <person name="Herman E.K."/>
            <person name="Lin Y.C."/>
            <person name="Napier J."/>
            <person name="Ogata H."/>
            <person name="Sarno A.F."/>
            <person name="Shmutz J."/>
            <person name="Schroeder D."/>
            <person name="de Vargas C."/>
            <person name="Verret F."/>
            <person name="von Dassow P."/>
            <person name="Valentin K."/>
            <person name="Van de Peer Y."/>
            <person name="Wheeler G."/>
            <person name="Dacks J.B."/>
            <person name="Delwiche C.F."/>
            <person name="Dyhrman S.T."/>
            <person name="Glockner G."/>
            <person name="John U."/>
            <person name="Richards T."/>
            <person name="Worden A.Z."/>
            <person name="Zhang X."/>
            <person name="Grigoriev I.V."/>
            <person name="Allen A.E."/>
            <person name="Bidle K."/>
            <person name="Borodovsky M."/>
            <person name="Bowler C."/>
            <person name="Brownlee C."/>
            <person name="Cock J.M."/>
            <person name="Elias M."/>
            <person name="Gladyshev V.N."/>
            <person name="Groth M."/>
            <person name="Guda C."/>
            <person name="Hadaegh A."/>
            <person name="Iglesias-Rodriguez M.D."/>
            <person name="Jenkins J."/>
            <person name="Jones B.M."/>
            <person name="Lawson T."/>
            <person name="Leese F."/>
            <person name="Lindquist E."/>
            <person name="Lobanov A."/>
            <person name="Lomsadze A."/>
            <person name="Malik S.B."/>
            <person name="Marsh M.E."/>
            <person name="Mackinder L."/>
            <person name="Mock T."/>
            <person name="Mueller-Roeber B."/>
            <person name="Pagarete A."/>
            <person name="Parker M."/>
            <person name="Probert I."/>
            <person name="Quesneville H."/>
            <person name="Raines C."/>
            <person name="Rensing S.A."/>
            <person name="Riano-Pachon D.M."/>
            <person name="Richier S."/>
            <person name="Rokitta S."/>
            <person name="Shiraiwa Y."/>
            <person name="Soanes D.M."/>
            <person name="van der Giezen M."/>
            <person name="Wahlund T.M."/>
            <person name="Williams B."/>
            <person name="Wilson W."/>
            <person name="Wolfe G."/>
            <person name="Wurch L.L."/>
        </authorList>
    </citation>
    <scope>NUCLEOTIDE SEQUENCE</scope>
</reference>
<evidence type="ECO:0000256" key="11">
    <source>
        <dbReference type="ARBA" id="ARBA00023136"/>
    </source>
</evidence>
<evidence type="ECO:0000256" key="10">
    <source>
        <dbReference type="ARBA" id="ARBA00022989"/>
    </source>
</evidence>
<keyword evidence="16" id="KW-1185">Reference proteome</keyword>
<evidence type="ECO:0000313" key="15">
    <source>
        <dbReference type="EnsemblProtists" id="EOD22918"/>
    </source>
</evidence>
<dbReference type="Proteomes" id="UP000013827">
    <property type="component" value="Unassembled WGS sequence"/>
</dbReference>
<keyword evidence="7 12" id="KW-0863">Zinc-finger</keyword>
<keyword evidence="11" id="KW-0472">Membrane</keyword>
<keyword evidence="8" id="KW-0833">Ubl conjugation pathway</keyword>
<dbReference type="KEGG" id="ehx:EMIHUDRAFT_95525"/>
<evidence type="ECO:0000256" key="8">
    <source>
        <dbReference type="ARBA" id="ARBA00022786"/>
    </source>
</evidence>
<dbReference type="HOGENOM" id="CLU_378769_0_0_1"/>
<dbReference type="AlphaFoldDB" id="A0A0D3JHD3"/>
<dbReference type="GO" id="GO:0008270">
    <property type="term" value="F:zinc ion binding"/>
    <property type="evidence" value="ECO:0007669"/>
    <property type="project" value="UniProtKB-KW"/>
</dbReference>
<evidence type="ECO:0000256" key="6">
    <source>
        <dbReference type="ARBA" id="ARBA00022723"/>
    </source>
</evidence>
<evidence type="ECO:0000256" key="3">
    <source>
        <dbReference type="ARBA" id="ARBA00012483"/>
    </source>
</evidence>
<keyword evidence="6" id="KW-0479">Metal-binding</keyword>
<comment type="subcellular location">
    <subcellularLocation>
        <location evidence="2">Membrane</location>
        <topology evidence="2">Multi-pass membrane protein</topology>
    </subcellularLocation>
</comment>
<dbReference type="STRING" id="2903.R1CJ82"/>
<dbReference type="EnsemblProtists" id="EOD22918">
    <property type="protein sequence ID" value="EOD22918"/>
    <property type="gene ID" value="EMIHUDRAFT_95525"/>
</dbReference>
<sequence>MSAALRPTAAVRHLPAALCIRHRSSLPDRTTAAVASSSITTRFTTMAEVCVSKIGPAGAGWHSVYFAAKAACFPGAGISMSRELQTGVHLACATFLSGFAWQPICNLLDAAPLDNLKADAALSLSIGGATGTFVGVVPDFSDNPFLGTPIAILGTASTASGCASSAQATCLGFTATQTLQNVTFPRGANWIDGCVAQCRCRRPSLVNQARNCRTSVTMDAPDTAASSSQDTTAMDAQLLDAPTRPNTPTMDASSSQDTAASSLSASRATVGVKRGRPDPAQPEAVEAEVCTICLSALVDGQSDGEAIRTLRCGHRFHEGCIEEWLPRQALCPCCRQPVRPPCRVIIRGIELEVAFADESEPCLVLISRACAAFADRYPVFTFRFPLPTTLRASSVRVRVGGDPSAEPVPLPGGCAATSIAKLVTLDPARRLPALLLVEPRHPRSPPHGFSYARTLLPLPPLRVWHGPRGTDAYYARRPGWAEAAVEEHENGRCGWSRRRRVVELEAELSQQHDDDATADAVWEPPALLAYCAGEVGPKALFDEGEGPLQGPVGTTHVSLPACREHEETAAEEGGVACACLLSAEARAELPLCLYGCPFQLEFHGAIHFLCHLLVESGVVQRPAHLKHPDMPAIAGVAEQSTFRASCRHKMLSALADGARRSWEPFRSRPLPLILLSVSGAGMLLLINPEAPAVAGKLPHLELDERVIELPGVEACIHAFGEGDEVAPPSLAE</sequence>
<feature type="domain" description="RING-type" evidence="14">
    <location>
        <begin position="290"/>
        <end position="335"/>
    </location>
</feature>
<keyword evidence="10" id="KW-1133">Transmembrane helix</keyword>
<dbReference type="PROSITE" id="PS50089">
    <property type="entry name" value="ZF_RING_2"/>
    <property type="match status" value="1"/>
</dbReference>
<evidence type="ECO:0000259" key="14">
    <source>
        <dbReference type="PROSITE" id="PS50089"/>
    </source>
</evidence>
<dbReference type="RefSeq" id="XP_005775347.1">
    <property type="nucleotide sequence ID" value="XM_005775290.1"/>
</dbReference>
<proteinExistence type="predicted"/>
<feature type="region of interest" description="Disordered" evidence="13">
    <location>
        <begin position="240"/>
        <end position="280"/>
    </location>
</feature>
<organism evidence="15 16">
    <name type="scientific">Emiliania huxleyi (strain CCMP1516)</name>
    <dbReference type="NCBI Taxonomy" id="280463"/>
    <lineage>
        <taxon>Eukaryota</taxon>
        <taxon>Haptista</taxon>
        <taxon>Haptophyta</taxon>
        <taxon>Prymnesiophyceae</taxon>
        <taxon>Isochrysidales</taxon>
        <taxon>Noelaerhabdaceae</taxon>
        <taxon>Emiliania</taxon>
    </lineage>
</organism>
<dbReference type="PANTHER" id="PTHR45977:SF4">
    <property type="entry name" value="RING-TYPE DOMAIN-CONTAINING PROTEIN"/>
    <property type="match status" value="1"/>
</dbReference>
<dbReference type="GO" id="GO:0016020">
    <property type="term" value="C:membrane"/>
    <property type="evidence" value="ECO:0007669"/>
    <property type="project" value="UniProtKB-SubCell"/>
</dbReference>
<dbReference type="Pfam" id="PF13639">
    <property type="entry name" value="zf-RING_2"/>
    <property type="match status" value="1"/>
</dbReference>
<accession>A0A0D3JHD3</accession>
<dbReference type="Gene3D" id="3.30.40.10">
    <property type="entry name" value="Zinc/RING finger domain, C3HC4 (zinc finger)"/>
    <property type="match status" value="1"/>
</dbReference>
<dbReference type="GO" id="GO:0016567">
    <property type="term" value="P:protein ubiquitination"/>
    <property type="evidence" value="ECO:0007669"/>
    <property type="project" value="TreeGrafter"/>
</dbReference>
<dbReference type="PaxDb" id="2903-EOD22918"/>
<keyword evidence="4" id="KW-0808">Transferase</keyword>
<name>A0A0D3JHD3_EMIH1</name>
<evidence type="ECO:0000256" key="9">
    <source>
        <dbReference type="ARBA" id="ARBA00022833"/>
    </source>
</evidence>
<dbReference type="GO" id="GO:0061630">
    <property type="term" value="F:ubiquitin protein ligase activity"/>
    <property type="evidence" value="ECO:0007669"/>
    <property type="project" value="UniProtKB-EC"/>
</dbReference>
<keyword evidence="5" id="KW-0812">Transmembrane</keyword>
<reference evidence="15" key="2">
    <citation type="submission" date="2024-10" db="UniProtKB">
        <authorList>
            <consortium name="EnsemblProtists"/>
        </authorList>
    </citation>
    <scope>IDENTIFICATION</scope>
</reference>